<organism evidence="6 7">
    <name type="scientific">Acanthopleuribacter pedis</name>
    <dbReference type="NCBI Taxonomy" id="442870"/>
    <lineage>
        <taxon>Bacteria</taxon>
        <taxon>Pseudomonadati</taxon>
        <taxon>Acidobacteriota</taxon>
        <taxon>Holophagae</taxon>
        <taxon>Acanthopleuribacterales</taxon>
        <taxon>Acanthopleuribacteraceae</taxon>
        <taxon>Acanthopleuribacter</taxon>
    </lineage>
</organism>
<name>A0A8J7QEL5_9BACT</name>
<dbReference type="GO" id="GO:0006189">
    <property type="term" value="P:'de novo' IMP biosynthetic process"/>
    <property type="evidence" value="ECO:0007669"/>
    <property type="project" value="UniProtKB-UniRule"/>
</dbReference>
<evidence type="ECO:0000256" key="1">
    <source>
        <dbReference type="ARBA" id="ARBA00005054"/>
    </source>
</evidence>
<keyword evidence="3 4" id="KW-0658">Purine biosynthesis</keyword>
<feature type="binding site" evidence="4">
    <location>
        <position position="110"/>
    </location>
    <ligand>
        <name>(6R)-10-formyltetrahydrofolate</name>
        <dbReference type="ChEBI" id="CHEBI:195366"/>
    </ligand>
</feature>
<dbReference type="UniPathway" id="UPA00074">
    <property type="reaction ID" value="UER00126"/>
</dbReference>
<comment type="function">
    <text evidence="4">Catalyzes the transfer of a formyl group from 10-formyltetrahydrofolate to 5-phospho-ribosyl-glycinamide (GAR), producing 5-phospho-ribosyl-N-formylglycinamide (FGAR) and tetrahydrofolate.</text>
</comment>
<dbReference type="Gene3D" id="3.40.50.170">
    <property type="entry name" value="Formyl transferase, N-terminal domain"/>
    <property type="match status" value="1"/>
</dbReference>
<keyword evidence="2 4" id="KW-0808">Transferase</keyword>
<feature type="active site" description="Proton donor" evidence="4">
    <location>
        <position position="112"/>
    </location>
</feature>
<dbReference type="GO" id="GO:0005829">
    <property type="term" value="C:cytosol"/>
    <property type="evidence" value="ECO:0007669"/>
    <property type="project" value="TreeGrafter"/>
</dbReference>
<dbReference type="CDD" id="cd08645">
    <property type="entry name" value="FMT_core_GART"/>
    <property type="match status" value="1"/>
</dbReference>
<feature type="site" description="Raises pKa of active site His" evidence="4">
    <location>
        <position position="153"/>
    </location>
</feature>
<evidence type="ECO:0000256" key="3">
    <source>
        <dbReference type="ARBA" id="ARBA00022755"/>
    </source>
</evidence>
<dbReference type="AlphaFoldDB" id="A0A8J7QEL5"/>
<comment type="similarity">
    <text evidence="4">Belongs to the GART family.</text>
</comment>
<dbReference type="PANTHER" id="PTHR43369">
    <property type="entry name" value="PHOSPHORIBOSYLGLYCINAMIDE FORMYLTRANSFERASE"/>
    <property type="match status" value="1"/>
</dbReference>
<evidence type="ECO:0000313" key="7">
    <source>
        <dbReference type="Proteomes" id="UP000664417"/>
    </source>
</evidence>
<gene>
    <name evidence="4 6" type="primary">purN</name>
    <name evidence="6" type="ORF">J3U88_32430</name>
</gene>
<dbReference type="InterPro" id="IPR036477">
    <property type="entry name" value="Formyl_transf_N_sf"/>
</dbReference>
<reference evidence="6" key="1">
    <citation type="submission" date="2021-03" db="EMBL/GenBank/DDBJ databases">
        <authorList>
            <person name="Wang G."/>
        </authorList>
    </citation>
    <scope>NUCLEOTIDE SEQUENCE</scope>
    <source>
        <strain evidence="6">KCTC 12899</strain>
    </source>
</reference>
<dbReference type="SUPFAM" id="SSF53328">
    <property type="entry name" value="Formyltransferase"/>
    <property type="match status" value="1"/>
</dbReference>
<evidence type="ECO:0000313" key="6">
    <source>
        <dbReference type="EMBL" id="MBO1323217.1"/>
    </source>
</evidence>
<dbReference type="Proteomes" id="UP000664417">
    <property type="component" value="Unassembled WGS sequence"/>
</dbReference>
<proteinExistence type="inferred from homology"/>
<dbReference type="Pfam" id="PF00551">
    <property type="entry name" value="Formyl_trans_N"/>
    <property type="match status" value="1"/>
</dbReference>
<dbReference type="InterPro" id="IPR002376">
    <property type="entry name" value="Formyl_transf_N"/>
</dbReference>
<dbReference type="InterPro" id="IPR004607">
    <property type="entry name" value="GART"/>
</dbReference>
<accession>A0A8J7QEL5</accession>
<comment type="catalytic activity">
    <reaction evidence="4">
        <text>N(1)-(5-phospho-beta-D-ribosyl)glycinamide + (6R)-10-formyltetrahydrofolate = N(2)-formyl-N(1)-(5-phospho-beta-D-ribosyl)glycinamide + (6S)-5,6,7,8-tetrahydrofolate + H(+)</text>
        <dbReference type="Rhea" id="RHEA:15053"/>
        <dbReference type="ChEBI" id="CHEBI:15378"/>
        <dbReference type="ChEBI" id="CHEBI:57453"/>
        <dbReference type="ChEBI" id="CHEBI:143788"/>
        <dbReference type="ChEBI" id="CHEBI:147286"/>
        <dbReference type="ChEBI" id="CHEBI:195366"/>
        <dbReference type="EC" id="2.1.2.2"/>
    </reaction>
</comment>
<sequence length="210" mass="23044">MANQKKLRLGILISGGGTTFLNVHERINAGTLDAEIACVISSRKKAFGLERARKLGYPDYSVNYRKLGDDQAASAAIQEILAEHRVDLVVLAGFLRVFLPGETYANRCINIHPSLIPAFCGQGFYGAKVHEAVYRRGCRVSGCTVHMVNDHYDEGPIIAQQSVALADGDDAAEIQRKVFAAECETLPRVVQWFAEGRIQVENGRVSVKQV</sequence>
<dbReference type="GO" id="GO:0004644">
    <property type="term" value="F:phosphoribosylglycinamide formyltransferase activity"/>
    <property type="evidence" value="ECO:0007669"/>
    <property type="project" value="UniProtKB-UniRule"/>
</dbReference>
<evidence type="ECO:0000256" key="2">
    <source>
        <dbReference type="ARBA" id="ARBA00022679"/>
    </source>
</evidence>
<evidence type="ECO:0000256" key="4">
    <source>
        <dbReference type="HAMAP-Rule" id="MF_01930"/>
    </source>
</evidence>
<comment type="pathway">
    <text evidence="1 4">Purine metabolism; IMP biosynthesis via de novo pathway; N(2)-formyl-N(1)-(5-phospho-D-ribosyl)glycinamide from N(1)-(5-phospho-D-ribosyl)glycinamide (10-formyl THF route): step 1/1.</text>
</comment>
<dbReference type="HAMAP" id="MF_01930">
    <property type="entry name" value="PurN"/>
    <property type="match status" value="1"/>
</dbReference>
<dbReference type="NCBIfam" id="TIGR00639">
    <property type="entry name" value="PurN"/>
    <property type="match status" value="1"/>
</dbReference>
<dbReference type="RefSeq" id="WP_207863246.1">
    <property type="nucleotide sequence ID" value="NZ_JAFREP010000053.1"/>
</dbReference>
<protein>
    <recommendedName>
        <fullName evidence="4">Phosphoribosylglycinamide formyltransferase</fullName>
        <ecNumber evidence="4">2.1.2.2</ecNumber>
    </recommendedName>
    <alternativeName>
        <fullName evidence="4">5'-phosphoribosylglycinamide transformylase</fullName>
    </alternativeName>
    <alternativeName>
        <fullName evidence="4">GAR transformylase</fullName>
        <shortName evidence="4">GART</shortName>
    </alternativeName>
</protein>
<comment type="caution">
    <text evidence="6">The sequence shown here is derived from an EMBL/GenBank/DDBJ whole genome shotgun (WGS) entry which is preliminary data.</text>
</comment>
<evidence type="ECO:0000259" key="5">
    <source>
        <dbReference type="Pfam" id="PF00551"/>
    </source>
</evidence>
<keyword evidence="7" id="KW-1185">Reference proteome</keyword>
<dbReference type="PANTHER" id="PTHR43369:SF2">
    <property type="entry name" value="PHOSPHORIBOSYLGLYCINAMIDE FORMYLTRANSFERASE"/>
    <property type="match status" value="1"/>
</dbReference>
<feature type="domain" description="Formyl transferase N-terminal" evidence="5">
    <location>
        <begin position="8"/>
        <end position="190"/>
    </location>
</feature>
<dbReference type="EMBL" id="JAFREP010000053">
    <property type="protein sequence ID" value="MBO1323217.1"/>
    <property type="molecule type" value="Genomic_DNA"/>
</dbReference>
<feature type="binding site" evidence="4">
    <location>
        <position position="65"/>
    </location>
    <ligand>
        <name>(6R)-10-formyltetrahydrofolate</name>
        <dbReference type="ChEBI" id="CHEBI:195366"/>
    </ligand>
</feature>
<dbReference type="EC" id="2.1.2.2" evidence="4"/>
<comment type="caution">
    <text evidence="4">Lacks conserved residue(s) required for the propagation of feature annotation.</text>
</comment>